<dbReference type="EMBL" id="FNRL01000016">
    <property type="protein sequence ID" value="SEA79737.1"/>
    <property type="molecule type" value="Genomic_DNA"/>
</dbReference>
<protein>
    <recommendedName>
        <fullName evidence="3">DUF4258 domain-containing protein</fullName>
    </recommendedName>
</protein>
<sequence length="144" mass="16091">MQKYIPVLFLGLLLFAGWQQRWWKSSGKSAGPVGKPVIARGALDDKNTGNEVINRHAQLEYTKHAICRMGCRQVTASEVEEILAVGKINPEKSNPKDHPCPTYALEGYSTEGQHLRIIIAPCDEEHAKVITCIDLDKDWSCNCE</sequence>
<dbReference type="InterPro" id="IPR025354">
    <property type="entry name" value="DUF4258"/>
</dbReference>
<dbReference type="Pfam" id="PF14076">
    <property type="entry name" value="DUF4258"/>
    <property type="match status" value="1"/>
</dbReference>
<evidence type="ECO:0000313" key="1">
    <source>
        <dbReference type="EMBL" id="SEA79737.1"/>
    </source>
</evidence>
<evidence type="ECO:0008006" key="3">
    <source>
        <dbReference type="Google" id="ProtNLM"/>
    </source>
</evidence>
<dbReference type="STRING" id="408074.SAMN05660909_03491"/>
<dbReference type="AlphaFoldDB" id="A0A1H4E4H0"/>
<organism evidence="1 2">
    <name type="scientific">Chitinophaga terrae</name>
    <name type="common">ex Kim and Jung 2007</name>
    <dbReference type="NCBI Taxonomy" id="408074"/>
    <lineage>
        <taxon>Bacteria</taxon>
        <taxon>Pseudomonadati</taxon>
        <taxon>Bacteroidota</taxon>
        <taxon>Chitinophagia</taxon>
        <taxon>Chitinophagales</taxon>
        <taxon>Chitinophagaceae</taxon>
        <taxon>Chitinophaga</taxon>
    </lineage>
</organism>
<reference evidence="2" key="1">
    <citation type="submission" date="2016-10" db="EMBL/GenBank/DDBJ databases">
        <authorList>
            <person name="Varghese N."/>
            <person name="Submissions S."/>
        </authorList>
    </citation>
    <scope>NUCLEOTIDE SEQUENCE [LARGE SCALE GENOMIC DNA]</scope>
    <source>
        <strain evidence="2">DSM 23920</strain>
    </source>
</reference>
<proteinExistence type="predicted"/>
<dbReference type="Proteomes" id="UP000199656">
    <property type="component" value="Unassembled WGS sequence"/>
</dbReference>
<dbReference type="RefSeq" id="WP_168927890.1">
    <property type="nucleotide sequence ID" value="NZ_BKAT01000029.1"/>
</dbReference>
<accession>A0A1H4E4H0</accession>
<name>A0A1H4E4H0_9BACT</name>
<gene>
    <name evidence="1" type="ORF">SAMN05660909_03491</name>
</gene>
<keyword evidence="2" id="KW-1185">Reference proteome</keyword>
<evidence type="ECO:0000313" key="2">
    <source>
        <dbReference type="Proteomes" id="UP000199656"/>
    </source>
</evidence>